<dbReference type="AlphaFoldDB" id="A0A2N5UBA2"/>
<organism evidence="1 2">
    <name type="scientific">Puccinia coronata f. sp. avenae</name>
    <dbReference type="NCBI Taxonomy" id="200324"/>
    <lineage>
        <taxon>Eukaryota</taxon>
        <taxon>Fungi</taxon>
        <taxon>Dikarya</taxon>
        <taxon>Basidiomycota</taxon>
        <taxon>Pucciniomycotina</taxon>
        <taxon>Pucciniomycetes</taxon>
        <taxon>Pucciniales</taxon>
        <taxon>Pucciniaceae</taxon>
        <taxon>Puccinia</taxon>
    </lineage>
</organism>
<reference evidence="1 2" key="1">
    <citation type="submission" date="2017-11" db="EMBL/GenBank/DDBJ databases">
        <title>De novo assembly and phasing of dikaryotic genomes from two isolates of Puccinia coronata f. sp. avenae, the causal agent of oat crown rust.</title>
        <authorList>
            <person name="Miller M.E."/>
            <person name="Zhang Y."/>
            <person name="Omidvar V."/>
            <person name="Sperschneider J."/>
            <person name="Schwessinger B."/>
            <person name="Raley C."/>
            <person name="Palmer J.M."/>
            <person name="Garnica D."/>
            <person name="Upadhyaya N."/>
            <person name="Rathjen J."/>
            <person name="Taylor J.M."/>
            <person name="Park R.F."/>
            <person name="Dodds P.N."/>
            <person name="Hirsch C.D."/>
            <person name="Kianian S.F."/>
            <person name="Figueroa M."/>
        </authorList>
    </citation>
    <scope>NUCLEOTIDE SEQUENCE [LARGE SCALE GENOMIC DNA]</scope>
    <source>
        <strain evidence="1">12SD80</strain>
    </source>
</reference>
<proteinExistence type="predicted"/>
<dbReference type="EMBL" id="PGCI01000186">
    <property type="protein sequence ID" value="PLW35013.1"/>
    <property type="molecule type" value="Genomic_DNA"/>
</dbReference>
<dbReference type="Proteomes" id="UP000235392">
    <property type="component" value="Unassembled WGS sequence"/>
</dbReference>
<sequence>MASQVWVTVNGQDYMLEEVSRNGLTEGFTTNSPVHISVLLILTAMVRANINACYVWNLPGAKSSGPSSYPFNQPPYCLDPFVDSLCILRRCNRECQNVGGSYIAEGLPPELATARVANQVAFLAHTI</sequence>
<accession>A0A2N5UBA2</accession>
<gene>
    <name evidence="1" type="ORF">PCASD_15341</name>
</gene>
<evidence type="ECO:0000313" key="2">
    <source>
        <dbReference type="Proteomes" id="UP000235392"/>
    </source>
</evidence>
<evidence type="ECO:0000313" key="1">
    <source>
        <dbReference type="EMBL" id="PLW35013.1"/>
    </source>
</evidence>
<protein>
    <submittedName>
        <fullName evidence="1">Uncharacterized protein</fullName>
    </submittedName>
</protein>
<comment type="caution">
    <text evidence="1">The sequence shown here is derived from an EMBL/GenBank/DDBJ whole genome shotgun (WGS) entry which is preliminary data.</text>
</comment>
<name>A0A2N5UBA2_9BASI</name>